<dbReference type="STRING" id="658187.LDG_6889"/>
<evidence type="ECO:0000313" key="8">
    <source>
        <dbReference type="EMBL" id="EHL31085.1"/>
    </source>
</evidence>
<dbReference type="PANTHER" id="PTHR23502">
    <property type="entry name" value="MAJOR FACILITATOR SUPERFAMILY"/>
    <property type="match status" value="1"/>
</dbReference>
<comment type="subcellular location">
    <subcellularLocation>
        <location evidence="1">Membrane</location>
        <topology evidence="1">Multi-pass membrane protein</topology>
    </subcellularLocation>
</comment>
<feature type="transmembrane region" description="Helical" evidence="6">
    <location>
        <begin position="220"/>
        <end position="238"/>
    </location>
</feature>
<protein>
    <recommendedName>
        <fullName evidence="7">Major facilitator superfamily (MFS) profile domain-containing protein</fullName>
    </recommendedName>
</protein>
<dbReference type="PROSITE" id="PS50850">
    <property type="entry name" value="MFS"/>
    <property type="match status" value="1"/>
</dbReference>
<dbReference type="SUPFAM" id="SSF103473">
    <property type="entry name" value="MFS general substrate transporter"/>
    <property type="match status" value="1"/>
</dbReference>
<evidence type="ECO:0000256" key="4">
    <source>
        <dbReference type="ARBA" id="ARBA00022989"/>
    </source>
</evidence>
<dbReference type="Pfam" id="PF07690">
    <property type="entry name" value="MFS_1"/>
    <property type="match status" value="1"/>
</dbReference>
<feature type="transmembrane region" description="Helical" evidence="6">
    <location>
        <begin position="286"/>
        <end position="308"/>
    </location>
</feature>
<evidence type="ECO:0000256" key="5">
    <source>
        <dbReference type="ARBA" id="ARBA00023136"/>
    </source>
</evidence>
<feature type="transmembrane region" description="Helical" evidence="6">
    <location>
        <begin position="58"/>
        <end position="79"/>
    </location>
</feature>
<dbReference type="RefSeq" id="WP_006870816.1">
    <property type="nucleotide sequence ID" value="NZ_JH413819.1"/>
</dbReference>
<evidence type="ECO:0000259" key="7">
    <source>
        <dbReference type="PROSITE" id="PS50850"/>
    </source>
</evidence>
<evidence type="ECO:0000256" key="3">
    <source>
        <dbReference type="ARBA" id="ARBA00022692"/>
    </source>
</evidence>
<dbReference type="InParanoid" id="G9ENR2"/>
<sequence length="408" mass="45501">MLKDSVLLIKNQKIYLNFIMVIAPLMNFFSSICFDLYAPSMPAIATHLSVSTHLMKNTITMTMVGFAIGSLIFGVFIDCYGRRKTLIPSMFAFIIVSSFAPFVTSITQLMIIRFFQGMFTAACSIGSRAIIVDYFTGQRFIIAILYTTVAYGFGLMVAPFFGGYLQYYFGWQANFYAYIIVAFFIGLVLFLFLRESLPPANNRSLLKTVKSYGQVLKHRTLLAGIIILGIVLVEQLIYPTIGVFLVQVNLAYSPIIYGYSALAIGCSYLVGTLINRLLLPKFSPGILVNFGFIIMTTATALQLVLALWCELNLWTLALPIMLFNIGLGFIFGNIIGFCLRIFPENAGINLAIQTCYLMLISAAGVFAISSFKIDSVLPVSLIYVILVLIQFMLFKGGIRHRIDHNFNK</sequence>
<dbReference type="GO" id="GO:1990961">
    <property type="term" value="P:xenobiotic detoxification by transmembrane export across the plasma membrane"/>
    <property type="evidence" value="ECO:0007669"/>
    <property type="project" value="TreeGrafter"/>
</dbReference>
<accession>G9ENR2</accession>
<proteinExistence type="predicted"/>
<dbReference type="InterPro" id="IPR020846">
    <property type="entry name" value="MFS_dom"/>
</dbReference>
<feature type="transmembrane region" description="Helical" evidence="6">
    <location>
        <begin position="314"/>
        <end position="338"/>
    </location>
</feature>
<evidence type="ECO:0000313" key="9">
    <source>
        <dbReference type="Proteomes" id="UP000002770"/>
    </source>
</evidence>
<dbReference type="eggNOG" id="COG2814">
    <property type="taxonomic scope" value="Bacteria"/>
</dbReference>
<dbReference type="GO" id="GO:0015385">
    <property type="term" value="F:sodium:proton antiporter activity"/>
    <property type="evidence" value="ECO:0007669"/>
    <property type="project" value="TreeGrafter"/>
</dbReference>
<dbReference type="HOGENOM" id="CLU_001265_47_1_6"/>
<feature type="transmembrane region" description="Helical" evidence="6">
    <location>
        <begin position="350"/>
        <end position="369"/>
    </location>
</feature>
<organism evidence="8 9">
    <name type="scientific">Legionella drancourtii LLAP12</name>
    <dbReference type="NCBI Taxonomy" id="658187"/>
    <lineage>
        <taxon>Bacteria</taxon>
        <taxon>Pseudomonadati</taxon>
        <taxon>Pseudomonadota</taxon>
        <taxon>Gammaproteobacteria</taxon>
        <taxon>Legionellales</taxon>
        <taxon>Legionellaceae</taxon>
        <taxon>Legionella</taxon>
    </lineage>
</organism>
<keyword evidence="4 6" id="KW-1133">Transmembrane helix</keyword>
<dbReference type="Proteomes" id="UP000002770">
    <property type="component" value="Unassembled WGS sequence"/>
</dbReference>
<name>G9ENR2_9GAMM</name>
<feature type="transmembrane region" description="Helical" evidence="6">
    <location>
        <begin position="110"/>
        <end position="131"/>
    </location>
</feature>
<dbReference type="InterPro" id="IPR036259">
    <property type="entry name" value="MFS_trans_sf"/>
</dbReference>
<dbReference type="AlphaFoldDB" id="G9ENR2"/>
<feature type="transmembrane region" description="Helical" evidence="6">
    <location>
        <begin position="375"/>
        <end position="394"/>
    </location>
</feature>
<feature type="transmembrane region" description="Helical" evidence="6">
    <location>
        <begin position="175"/>
        <end position="193"/>
    </location>
</feature>
<evidence type="ECO:0000256" key="2">
    <source>
        <dbReference type="ARBA" id="ARBA00022448"/>
    </source>
</evidence>
<feature type="transmembrane region" description="Helical" evidence="6">
    <location>
        <begin position="250"/>
        <end position="274"/>
    </location>
</feature>
<evidence type="ECO:0000256" key="6">
    <source>
        <dbReference type="SAM" id="Phobius"/>
    </source>
</evidence>
<keyword evidence="9" id="KW-1185">Reference proteome</keyword>
<dbReference type="EMBL" id="JH413819">
    <property type="protein sequence ID" value="EHL31085.1"/>
    <property type="molecule type" value="Genomic_DNA"/>
</dbReference>
<dbReference type="Gene3D" id="1.20.1720.10">
    <property type="entry name" value="Multidrug resistance protein D"/>
    <property type="match status" value="1"/>
</dbReference>
<feature type="transmembrane region" description="Helical" evidence="6">
    <location>
        <begin position="14"/>
        <end position="38"/>
    </location>
</feature>
<keyword evidence="2" id="KW-0813">Transport</keyword>
<dbReference type="InterPro" id="IPR011701">
    <property type="entry name" value="MFS"/>
</dbReference>
<keyword evidence="5 6" id="KW-0472">Membrane</keyword>
<gene>
    <name evidence="8" type="ORF">LDG_6889</name>
</gene>
<dbReference type="OrthoDB" id="5670831at2"/>
<feature type="transmembrane region" description="Helical" evidence="6">
    <location>
        <begin position="86"/>
        <end position="104"/>
    </location>
</feature>
<dbReference type="GO" id="GO:0005886">
    <property type="term" value="C:plasma membrane"/>
    <property type="evidence" value="ECO:0007669"/>
    <property type="project" value="TreeGrafter"/>
</dbReference>
<feature type="domain" description="Major facilitator superfamily (MFS) profile" evidence="7">
    <location>
        <begin position="19"/>
        <end position="398"/>
    </location>
</feature>
<keyword evidence="3 6" id="KW-0812">Transmembrane</keyword>
<feature type="transmembrane region" description="Helical" evidence="6">
    <location>
        <begin position="143"/>
        <end position="169"/>
    </location>
</feature>
<reference evidence="8 9" key="1">
    <citation type="journal article" date="2011" name="BMC Genomics">
        <title>Insight into cross-talk between intra-amoebal pathogens.</title>
        <authorList>
            <person name="Gimenez G."/>
            <person name="Bertelli C."/>
            <person name="Moliner C."/>
            <person name="Robert C."/>
            <person name="Raoult D."/>
            <person name="Fournier P.E."/>
            <person name="Greub G."/>
        </authorList>
    </citation>
    <scope>NUCLEOTIDE SEQUENCE [LARGE SCALE GENOMIC DNA]</scope>
    <source>
        <strain evidence="8 9">LLAP12</strain>
    </source>
</reference>
<evidence type="ECO:0000256" key="1">
    <source>
        <dbReference type="ARBA" id="ARBA00004141"/>
    </source>
</evidence>
<dbReference type="PANTHER" id="PTHR23502:SF132">
    <property type="entry name" value="POLYAMINE TRANSPORTER 2-RELATED"/>
    <property type="match status" value="1"/>
</dbReference>